<dbReference type="InterPro" id="IPR047057">
    <property type="entry name" value="MerR_fam"/>
</dbReference>
<dbReference type="EMBL" id="JBHRZH010000036">
    <property type="protein sequence ID" value="MFC3764972.1"/>
    <property type="molecule type" value="Genomic_DNA"/>
</dbReference>
<dbReference type="InterPro" id="IPR011256">
    <property type="entry name" value="Reg_factor_effector_dom_sf"/>
</dbReference>
<proteinExistence type="predicted"/>
<dbReference type="SUPFAM" id="SSF55136">
    <property type="entry name" value="Probable bacterial effector-binding domain"/>
    <property type="match status" value="1"/>
</dbReference>
<dbReference type="PROSITE" id="PS50937">
    <property type="entry name" value="HTH_MERR_2"/>
    <property type="match status" value="1"/>
</dbReference>
<dbReference type="Pfam" id="PF00376">
    <property type="entry name" value="MerR"/>
    <property type="match status" value="1"/>
</dbReference>
<protein>
    <submittedName>
        <fullName evidence="3">MerR family transcriptional regulator</fullName>
    </submittedName>
</protein>
<dbReference type="InterPro" id="IPR009061">
    <property type="entry name" value="DNA-bd_dom_put_sf"/>
</dbReference>
<dbReference type="SUPFAM" id="SSF46955">
    <property type="entry name" value="Putative DNA-binding domain"/>
    <property type="match status" value="1"/>
</dbReference>
<dbReference type="PANTHER" id="PTHR30204:SF97">
    <property type="entry name" value="MERR FAMILY REGULATORY PROTEIN"/>
    <property type="match status" value="1"/>
</dbReference>
<dbReference type="Pfam" id="PF06445">
    <property type="entry name" value="GyrI-like"/>
    <property type="match status" value="1"/>
</dbReference>
<accession>A0ABV7YIU9</accession>
<sequence length="274" mass="29699">MTEPLLPIGAFSRATLLSVKALRNYHEAGILVPASVDPQTGYRAYALSQLTDGAVLRRLRELDLPLEAAKQILLARDPAVTQRILATHQAAMRERLEQAQRIVTELQASVEQPSMHTPVHVRDEPAAHTLAVRGTVPERQFATFLGDAYPSIADAVRSASATPSGPVGALYSAVLQDEEAEPIEAYQPIAAPVTPPPGPVVLSELPAMRVAVLVHAGSYESITETYRALGAWVAQHASWSELPVRESYLISYTETADPADFRTEILWPIVGQVS</sequence>
<keyword evidence="4" id="KW-1185">Reference proteome</keyword>
<evidence type="ECO:0000256" key="1">
    <source>
        <dbReference type="ARBA" id="ARBA00023125"/>
    </source>
</evidence>
<evidence type="ECO:0000259" key="2">
    <source>
        <dbReference type="PROSITE" id="PS50937"/>
    </source>
</evidence>
<dbReference type="CDD" id="cd01107">
    <property type="entry name" value="HTH_BmrR"/>
    <property type="match status" value="1"/>
</dbReference>
<feature type="domain" description="HTH merR-type" evidence="2">
    <location>
        <begin position="5"/>
        <end position="75"/>
    </location>
</feature>
<comment type="caution">
    <text evidence="3">The sequence shown here is derived from an EMBL/GenBank/DDBJ whole genome shotgun (WGS) entry which is preliminary data.</text>
</comment>
<name>A0ABV7YIU9_9ACTN</name>
<dbReference type="InterPro" id="IPR000551">
    <property type="entry name" value="MerR-type_HTH_dom"/>
</dbReference>
<evidence type="ECO:0000313" key="4">
    <source>
        <dbReference type="Proteomes" id="UP001595699"/>
    </source>
</evidence>
<dbReference type="SMART" id="SM00871">
    <property type="entry name" value="AraC_E_bind"/>
    <property type="match status" value="1"/>
</dbReference>
<organism evidence="3 4">
    <name type="scientific">Tenggerimyces flavus</name>
    <dbReference type="NCBI Taxonomy" id="1708749"/>
    <lineage>
        <taxon>Bacteria</taxon>
        <taxon>Bacillati</taxon>
        <taxon>Actinomycetota</taxon>
        <taxon>Actinomycetes</taxon>
        <taxon>Propionibacteriales</taxon>
        <taxon>Nocardioidaceae</taxon>
        <taxon>Tenggerimyces</taxon>
    </lineage>
</organism>
<evidence type="ECO:0000313" key="3">
    <source>
        <dbReference type="EMBL" id="MFC3764972.1"/>
    </source>
</evidence>
<dbReference type="Gene3D" id="1.10.1660.10">
    <property type="match status" value="1"/>
</dbReference>
<dbReference type="Gene3D" id="3.20.80.10">
    <property type="entry name" value="Regulatory factor, effector binding domain"/>
    <property type="match status" value="1"/>
</dbReference>
<gene>
    <name evidence="3" type="ORF">ACFOUW_29330</name>
</gene>
<dbReference type="InterPro" id="IPR010499">
    <property type="entry name" value="AraC_E-bd"/>
</dbReference>
<dbReference type="PANTHER" id="PTHR30204">
    <property type="entry name" value="REDOX-CYCLING DRUG-SENSING TRANSCRIPTIONAL ACTIVATOR SOXR"/>
    <property type="match status" value="1"/>
</dbReference>
<dbReference type="InterPro" id="IPR029442">
    <property type="entry name" value="GyrI-like"/>
</dbReference>
<reference evidence="4" key="1">
    <citation type="journal article" date="2019" name="Int. J. Syst. Evol. Microbiol.">
        <title>The Global Catalogue of Microorganisms (GCM) 10K type strain sequencing project: providing services to taxonomists for standard genome sequencing and annotation.</title>
        <authorList>
            <consortium name="The Broad Institute Genomics Platform"/>
            <consortium name="The Broad Institute Genome Sequencing Center for Infectious Disease"/>
            <person name="Wu L."/>
            <person name="Ma J."/>
        </authorList>
    </citation>
    <scope>NUCLEOTIDE SEQUENCE [LARGE SCALE GENOMIC DNA]</scope>
    <source>
        <strain evidence="4">CGMCC 4.7241</strain>
    </source>
</reference>
<dbReference type="Proteomes" id="UP001595699">
    <property type="component" value="Unassembled WGS sequence"/>
</dbReference>
<dbReference type="SMART" id="SM00422">
    <property type="entry name" value="HTH_MERR"/>
    <property type="match status" value="1"/>
</dbReference>
<dbReference type="RefSeq" id="WP_205119307.1">
    <property type="nucleotide sequence ID" value="NZ_JAFBCM010000001.1"/>
</dbReference>
<keyword evidence="1" id="KW-0238">DNA-binding</keyword>